<protein>
    <submittedName>
        <fullName evidence="2">Uncharacterized protein</fullName>
    </submittedName>
</protein>
<keyword evidence="3" id="KW-1185">Reference proteome</keyword>
<proteinExistence type="predicted"/>
<dbReference type="EMBL" id="MU005778">
    <property type="protein sequence ID" value="KAF2705641.1"/>
    <property type="molecule type" value="Genomic_DNA"/>
</dbReference>
<evidence type="ECO:0000313" key="2">
    <source>
        <dbReference type="EMBL" id="KAF2705641.1"/>
    </source>
</evidence>
<dbReference type="Proteomes" id="UP000799428">
    <property type="component" value="Unassembled WGS sequence"/>
</dbReference>
<sequence>MRMIGKAAIGKVEFRTLQTCLKKRRGPDYLSGLGHQTQPRLVRTYPCNLLTRVFPGRPRATIQLMSGTLDRATGLKRSHHGELPIIASQLTLCMNLIIGDSQPSESSEPSEPSAVGNLGRKGEQGEQGKKGHEARSEILPRNLLERENYGAVILYCV</sequence>
<gene>
    <name evidence="2" type="ORF">K504DRAFT_94069</name>
</gene>
<dbReference type="AlphaFoldDB" id="A0A6G1JZK3"/>
<feature type="compositionally biased region" description="Basic and acidic residues" evidence="1">
    <location>
        <begin position="120"/>
        <end position="134"/>
    </location>
</feature>
<organism evidence="2 3">
    <name type="scientific">Pleomassaria siparia CBS 279.74</name>
    <dbReference type="NCBI Taxonomy" id="1314801"/>
    <lineage>
        <taxon>Eukaryota</taxon>
        <taxon>Fungi</taxon>
        <taxon>Dikarya</taxon>
        <taxon>Ascomycota</taxon>
        <taxon>Pezizomycotina</taxon>
        <taxon>Dothideomycetes</taxon>
        <taxon>Pleosporomycetidae</taxon>
        <taxon>Pleosporales</taxon>
        <taxon>Pleomassariaceae</taxon>
        <taxon>Pleomassaria</taxon>
    </lineage>
</organism>
<evidence type="ECO:0000313" key="3">
    <source>
        <dbReference type="Proteomes" id="UP000799428"/>
    </source>
</evidence>
<feature type="compositionally biased region" description="Low complexity" evidence="1">
    <location>
        <begin position="103"/>
        <end position="113"/>
    </location>
</feature>
<name>A0A6G1JZK3_9PLEO</name>
<accession>A0A6G1JZK3</accession>
<evidence type="ECO:0000256" key="1">
    <source>
        <dbReference type="SAM" id="MobiDB-lite"/>
    </source>
</evidence>
<reference evidence="2" key="1">
    <citation type="journal article" date="2020" name="Stud. Mycol.">
        <title>101 Dothideomycetes genomes: a test case for predicting lifestyles and emergence of pathogens.</title>
        <authorList>
            <person name="Haridas S."/>
            <person name="Albert R."/>
            <person name="Binder M."/>
            <person name="Bloem J."/>
            <person name="Labutti K."/>
            <person name="Salamov A."/>
            <person name="Andreopoulos B."/>
            <person name="Baker S."/>
            <person name="Barry K."/>
            <person name="Bills G."/>
            <person name="Bluhm B."/>
            <person name="Cannon C."/>
            <person name="Castanera R."/>
            <person name="Culley D."/>
            <person name="Daum C."/>
            <person name="Ezra D."/>
            <person name="Gonzalez J."/>
            <person name="Henrissat B."/>
            <person name="Kuo A."/>
            <person name="Liang C."/>
            <person name="Lipzen A."/>
            <person name="Lutzoni F."/>
            <person name="Magnuson J."/>
            <person name="Mondo S."/>
            <person name="Nolan M."/>
            <person name="Ohm R."/>
            <person name="Pangilinan J."/>
            <person name="Park H.-J."/>
            <person name="Ramirez L."/>
            <person name="Alfaro M."/>
            <person name="Sun H."/>
            <person name="Tritt A."/>
            <person name="Yoshinaga Y."/>
            <person name="Zwiers L.-H."/>
            <person name="Turgeon B."/>
            <person name="Goodwin S."/>
            <person name="Spatafora J."/>
            <person name="Crous P."/>
            <person name="Grigoriev I."/>
        </authorList>
    </citation>
    <scope>NUCLEOTIDE SEQUENCE</scope>
    <source>
        <strain evidence="2">CBS 279.74</strain>
    </source>
</reference>
<feature type="region of interest" description="Disordered" evidence="1">
    <location>
        <begin position="101"/>
        <end position="134"/>
    </location>
</feature>